<evidence type="ECO:0000313" key="4">
    <source>
        <dbReference type="Proteomes" id="UP000324800"/>
    </source>
</evidence>
<feature type="compositionally biased region" description="Basic and acidic residues" evidence="1">
    <location>
        <begin position="630"/>
        <end position="642"/>
    </location>
</feature>
<keyword evidence="2" id="KW-0812">Transmembrane</keyword>
<evidence type="ECO:0000313" key="3">
    <source>
        <dbReference type="EMBL" id="KAA6398216.1"/>
    </source>
</evidence>
<protein>
    <submittedName>
        <fullName evidence="3">Uncharacterized protein</fullName>
    </submittedName>
</protein>
<evidence type="ECO:0000256" key="2">
    <source>
        <dbReference type="SAM" id="Phobius"/>
    </source>
</evidence>
<dbReference type="AlphaFoldDB" id="A0A5J4WUH5"/>
<sequence length="682" mass="74652">MRRRSGDSSGAIITLTSDSITPTTLMNVVMIADSGFFVIQQSNKVQLTLINIEFVGAGTVKQEGLALLLIEYSSFKLSNNISTTSPFVQAIKSQLEINSCSFGTSLQTNLGQPAIQTSSQCTNIKFTQTIFSNLHSIITNGEQKASGAVIEMGEKTEVEFTDCIFIHCTDSSSDIQHSTGAVCIILKSSDSLINQLSDEQTIQSTISFNQCQFTGCIGGSSGAIQSISNQSELNLRLNIIIDKCSFDNCGNDNSIVGACWFNGEIVNNNYGEVSITNNQFGNCIGLKAGGILFGENMKPINARNNTFSNINIEQTKCLVTTDIFFSSKELLDQAGGIVQVAKGYKYEQNQQLNTIGDIKIKGFSSNFAPYLDCVTRNGTEQCGQIPCGGELNIKPEQCEYFEDEDKDQQCQQKCVPSINTPISECGCILVNDPRAACKLICIPTKDSQINEFCPCFLIGDPREACMTKSSPTADTPVNDDNQCLVHNDPREACKTISIPTKDTPVNEDNPCLANNDPREACKAACIPNETTPVNECRCLDINDPRSECKPALNECRCLDINDPRSECKPACIPNETTPVNECRCLDINDPRSECKPACIPNETTPVNECKCLDINDPRSECNVKSQTGLDEEKDHDLPQIDKEEDQNKKVGLSILFIALIAIASISVIALIISIQWFQKRRR</sequence>
<gene>
    <name evidence="3" type="ORF">EZS28_006253</name>
</gene>
<feature type="region of interest" description="Disordered" evidence="1">
    <location>
        <begin position="623"/>
        <end position="642"/>
    </location>
</feature>
<dbReference type="Proteomes" id="UP000324800">
    <property type="component" value="Unassembled WGS sequence"/>
</dbReference>
<keyword evidence="2" id="KW-1133">Transmembrane helix</keyword>
<feature type="transmembrane region" description="Helical" evidence="2">
    <location>
        <begin position="650"/>
        <end position="677"/>
    </location>
</feature>
<reference evidence="3 4" key="1">
    <citation type="submission" date="2019-03" db="EMBL/GenBank/DDBJ databases">
        <title>Single cell metagenomics reveals metabolic interactions within the superorganism composed of flagellate Streblomastix strix and complex community of Bacteroidetes bacteria on its surface.</title>
        <authorList>
            <person name="Treitli S.C."/>
            <person name="Kolisko M."/>
            <person name="Husnik F."/>
            <person name="Keeling P."/>
            <person name="Hampl V."/>
        </authorList>
    </citation>
    <scope>NUCLEOTIDE SEQUENCE [LARGE SCALE GENOMIC DNA]</scope>
    <source>
        <strain evidence="3">ST1C</strain>
    </source>
</reference>
<organism evidence="3 4">
    <name type="scientific">Streblomastix strix</name>
    <dbReference type="NCBI Taxonomy" id="222440"/>
    <lineage>
        <taxon>Eukaryota</taxon>
        <taxon>Metamonada</taxon>
        <taxon>Preaxostyla</taxon>
        <taxon>Oxymonadida</taxon>
        <taxon>Streblomastigidae</taxon>
        <taxon>Streblomastix</taxon>
    </lineage>
</organism>
<accession>A0A5J4WUH5</accession>
<name>A0A5J4WUH5_9EUKA</name>
<proteinExistence type="predicted"/>
<evidence type="ECO:0000256" key="1">
    <source>
        <dbReference type="SAM" id="MobiDB-lite"/>
    </source>
</evidence>
<dbReference type="EMBL" id="SNRW01001005">
    <property type="protein sequence ID" value="KAA6398216.1"/>
    <property type="molecule type" value="Genomic_DNA"/>
</dbReference>
<comment type="caution">
    <text evidence="3">The sequence shown here is derived from an EMBL/GenBank/DDBJ whole genome shotgun (WGS) entry which is preliminary data.</text>
</comment>
<keyword evidence="2" id="KW-0472">Membrane</keyword>